<dbReference type="PANTHER" id="PTHR16675">
    <property type="entry name" value="MHC CLASS I-RELATED"/>
    <property type="match status" value="1"/>
</dbReference>
<protein>
    <recommendedName>
        <fullName evidence="2">Immunoglobulin C1-set domain-containing protein</fullName>
    </recommendedName>
</protein>
<feature type="domain" description="Immunoglobulin C1-set" evidence="2">
    <location>
        <begin position="29"/>
        <end position="94"/>
    </location>
</feature>
<dbReference type="GO" id="GO:0005615">
    <property type="term" value="C:extracellular space"/>
    <property type="evidence" value="ECO:0007669"/>
    <property type="project" value="TreeGrafter"/>
</dbReference>
<dbReference type="PANTHER" id="PTHR16675:SF193">
    <property type="entry name" value="LOC571647 PROTEIN-RELATED"/>
    <property type="match status" value="1"/>
</dbReference>
<dbReference type="Proteomes" id="UP000472262">
    <property type="component" value="Unassembled WGS sequence"/>
</dbReference>
<dbReference type="AlphaFoldDB" id="A0A672NKJ1"/>
<evidence type="ECO:0000313" key="3">
    <source>
        <dbReference type="Ensembl" id="ENSSGRP00000050971.1"/>
    </source>
</evidence>
<keyword evidence="4" id="KW-1185">Reference proteome</keyword>
<accession>A0A672NKJ1</accession>
<dbReference type="Gene3D" id="2.60.40.10">
    <property type="entry name" value="Immunoglobulins"/>
    <property type="match status" value="1"/>
</dbReference>
<dbReference type="InterPro" id="IPR003597">
    <property type="entry name" value="Ig_C1-set"/>
</dbReference>
<proteinExistence type="predicted"/>
<dbReference type="InterPro" id="IPR050208">
    <property type="entry name" value="MHC_class-I_related"/>
</dbReference>
<evidence type="ECO:0000259" key="2">
    <source>
        <dbReference type="Pfam" id="PF07654"/>
    </source>
</evidence>
<dbReference type="InterPro" id="IPR036179">
    <property type="entry name" value="Ig-like_dom_sf"/>
</dbReference>
<dbReference type="InterPro" id="IPR013783">
    <property type="entry name" value="Ig-like_fold"/>
</dbReference>
<keyword evidence="1" id="KW-0325">Glycoprotein</keyword>
<reference evidence="3" key="2">
    <citation type="submission" date="2025-09" db="UniProtKB">
        <authorList>
            <consortium name="Ensembl"/>
        </authorList>
    </citation>
    <scope>IDENTIFICATION</scope>
</reference>
<sequence length="118" mass="13445">QKYVLCTTRIAPYQNIQSLEKSRPEVYSSVKASGSLGQQVLVCLATGFYPKHAQMEIRRDQTPLPDEQLNSHGIRPNTDRSFQLMKSLQILPSDRSHLSVCGEQSEWGWKDHSNSKEK</sequence>
<evidence type="ECO:0000313" key="4">
    <source>
        <dbReference type="Proteomes" id="UP000472262"/>
    </source>
</evidence>
<name>A0A672NKJ1_SINGR</name>
<evidence type="ECO:0000256" key="1">
    <source>
        <dbReference type="ARBA" id="ARBA00023180"/>
    </source>
</evidence>
<dbReference type="GO" id="GO:0009897">
    <property type="term" value="C:external side of plasma membrane"/>
    <property type="evidence" value="ECO:0007669"/>
    <property type="project" value="TreeGrafter"/>
</dbReference>
<dbReference type="Pfam" id="PF07654">
    <property type="entry name" value="C1-set"/>
    <property type="match status" value="1"/>
</dbReference>
<dbReference type="InParanoid" id="A0A672NKJ1"/>
<dbReference type="SUPFAM" id="SSF48726">
    <property type="entry name" value="Immunoglobulin"/>
    <property type="match status" value="1"/>
</dbReference>
<organism evidence="3 4">
    <name type="scientific">Sinocyclocheilus grahami</name>
    <name type="common">Dianchi golden-line fish</name>
    <name type="synonym">Barbus grahami</name>
    <dbReference type="NCBI Taxonomy" id="75366"/>
    <lineage>
        <taxon>Eukaryota</taxon>
        <taxon>Metazoa</taxon>
        <taxon>Chordata</taxon>
        <taxon>Craniata</taxon>
        <taxon>Vertebrata</taxon>
        <taxon>Euteleostomi</taxon>
        <taxon>Actinopterygii</taxon>
        <taxon>Neopterygii</taxon>
        <taxon>Teleostei</taxon>
        <taxon>Ostariophysi</taxon>
        <taxon>Cypriniformes</taxon>
        <taxon>Cyprinidae</taxon>
        <taxon>Cyprininae</taxon>
        <taxon>Sinocyclocheilus</taxon>
    </lineage>
</organism>
<dbReference type="GO" id="GO:0006955">
    <property type="term" value="P:immune response"/>
    <property type="evidence" value="ECO:0007669"/>
    <property type="project" value="TreeGrafter"/>
</dbReference>
<dbReference type="Ensembl" id="ENSSGRT00000054448.1">
    <property type="protein sequence ID" value="ENSSGRP00000050971.1"/>
    <property type="gene ID" value="ENSSGRG00000026988.1"/>
</dbReference>
<reference evidence="3" key="1">
    <citation type="submission" date="2025-08" db="UniProtKB">
        <authorList>
            <consortium name="Ensembl"/>
        </authorList>
    </citation>
    <scope>IDENTIFICATION</scope>
</reference>